<dbReference type="AlphaFoldDB" id="A0A091AWK8"/>
<organism evidence="2 3">
    <name type="scientific">Arenimonas oryziterrae DSM 21050 = YC6267</name>
    <dbReference type="NCBI Taxonomy" id="1121015"/>
    <lineage>
        <taxon>Bacteria</taxon>
        <taxon>Pseudomonadati</taxon>
        <taxon>Pseudomonadota</taxon>
        <taxon>Gammaproteobacteria</taxon>
        <taxon>Lysobacterales</taxon>
        <taxon>Lysobacteraceae</taxon>
        <taxon>Arenimonas</taxon>
    </lineage>
</organism>
<dbReference type="EMBL" id="AVCI01000006">
    <property type="protein sequence ID" value="KFN43034.1"/>
    <property type="molecule type" value="Genomic_DNA"/>
</dbReference>
<dbReference type="Proteomes" id="UP000029385">
    <property type="component" value="Unassembled WGS sequence"/>
</dbReference>
<dbReference type="PATRIC" id="fig|1121015.4.peg.1631"/>
<protein>
    <recommendedName>
        <fullName evidence="1">DUF4124 domain-containing protein</fullName>
    </recommendedName>
</protein>
<dbReference type="OrthoDB" id="5954790at2"/>
<name>A0A091AWK8_9GAMM</name>
<reference evidence="2 3" key="1">
    <citation type="submission" date="2013-09" db="EMBL/GenBank/DDBJ databases">
        <title>Genome sequencing of Arenimonas oryziterrae.</title>
        <authorList>
            <person name="Chen F."/>
            <person name="Wang G."/>
        </authorList>
    </citation>
    <scope>NUCLEOTIDE SEQUENCE [LARGE SCALE GENOMIC DNA]</scope>
    <source>
        <strain evidence="2 3">YC6267</strain>
    </source>
</reference>
<feature type="domain" description="DUF4124" evidence="1">
    <location>
        <begin position="52"/>
        <end position="92"/>
    </location>
</feature>
<gene>
    <name evidence="2" type="ORF">N789_10760</name>
</gene>
<evidence type="ECO:0000259" key="1">
    <source>
        <dbReference type="Pfam" id="PF13511"/>
    </source>
</evidence>
<dbReference type="RefSeq" id="WP_022969992.1">
    <property type="nucleotide sequence ID" value="NZ_ATVD01000005.1"/>
</dbReference>
<accession>A0A091AWK8</accession>
<comment type="caution">
    <text evidence="2">The sequence shown here is derived from an EMBL/GenBank/DDBJ whole genome shotgun (WGS) entry which is preliminary data.</text>
</comment>
<dbReference type="STRING" id="1121015.GCA_000420545_02383"/>
<dbReference type="InterPro" id="IPR025392">
    <property type="entry name" value="DUF4124"/>
</dbReference>
<evidence type="ECO:0000313" key="2">
    <source>
        <dbReference type="EMBL" id="KFN43034.1"/>
    </source>
</evidence>
<evidence type="ECO:0000313" key="3">
    <source>
        <dbReference type="Proteomes" id="UP000029385"/>
    </source>
</evidence>
<dbReference type="Pfam" id="PF13511">
    <property type="entry name" value="DUF4124"/>
    <property type="match status" value="1"/>
</dbReference>
<proteinExistence type="predicted"/>
<sequence>MTHDLASLCLAIAVGSDAGDDPRPGHGRHSVSGLWIFDVKSALLLVVWLGFLSGAAQAADLYKCSVGGHTSYQDRPCAPASRQTRVDTRPAGSMVGCYVAKFSAFDGGGSGRSERFEIRATAPSEFELRMQGETLPMKTATPEELRDLSKGFQVRLLDGVSMKWPAGTPDQKPVGVYRGRDKDGKELILAFFFLSNGPATRVACH</sequence>
<keyword evidence="3" id="KW-1185">Reference proteome</keyword>